<dbReference type="PANTHER" id="PTHR15512:SF2">
    <property type="match status" value="1"/>
</dbReference>
<evidence type="ECO:0000259" key="1">
    <source>
        <dbReference type="Pfam" id="PF14973"/>
    </source>
</evidence>
<dbReference type="Proteomes" id="UP000261560">
    <property type="component" value="Unplaced"/>
</dbReference>
<reference evidence="2" key="2">
    <citation type="submission" date="2025-09" db="UniProtKB">
        <authorList>
            <consortium name="Ensembl"/>
        </authorList>
    </citation>
    <scope>IDENTIFICATION</scope>
</reference>
<dbReference type="PANTHER" id="PTHR15512">
    <property type="entry name" value="TERF1-INTERACTING NUCLEAR FACTOR 2"/>
    <property type="match status" value="1"/>
</dbReference>
<evidence type="ECO:0000313" key="2">
    <source>
        <dbReference type="Ensembl" id="ENSOMEP00000028095.1"/>
    </source>
</evidence>
<dbReference type="AlphaFoldDB" id="A0A3B3DFC0"/>
<reference evidence="2" key="1">
    <citation type="submission" date="2025-08" db="UniProtKB">
        <authorList>
            <consortium name="Ensembl"/>
        </authorList>
    </citation>
    <scope>IDENTIFICATION</scope>
</reference>
<dbReference type="GeneTree" id="ENSGT00940000172707"/>
<dbReference type="GO" id="GO:0042162">
    <property type="term" value="F:telomeric DNA binding"/>
    <property type="evidence" value="ECO:0007669"/>
    <property type="project" value="TreeGrafter"/>
</dbReference>
<dbReference type="InterPro" id="IPR029400">
    <property type="entry name" value="TINF2_N"/>
</dbReference>
<feature type="domain" description="TERF1-interacting nuclear factor 2 N-terminal" evidence="1">
    <location>
        <begin position="22"/>
        <end position="67"/>
    </location>
</feature>
<dbReference type="STRING" id="30732.ENSOMEP00000028095"/>
<proteinExistence type="predicted"/>
<name>A0A3B3DFC0_ORYME</name>
<dbReference type="GO" id="GO:0070187">
    <property type="term" value="C:shelterin complex"/>
    <property type="evidence" value="ECO:0007669"/>
    <property type="project" value="InterPro"/>
</dbReference>
<dbReference type="GO" id="GO:1904356">
    <property type="term" value="P:regulation of telomere maintenance via telomere lengthening"/>
    <property type="evidence" value="ECO:0007669"/>
    <property type="project" value="TreeGrafter"/>
</dbReference>
<dbReference type="GO" id="GO:0016233">
    <property type="term" value="P:telomere capping"/>
    <property type="evidence" value="ECO:0007669"/>
    <property type="project" value="InterPro"/>
</dbReference>
<protein>
    <recommendedName>
        <fullName evidence="1">TERF1-interacting nuclear factor 2 N-terminal domain-containing protein</fullName>
    </recommendedName>
</protein>
<dbReference type="InterPro" id="IPR039098">
    <property type="entry name" value="TINF2"/>
</dbReference>
<sequence length="77" mass="8933">MALAEVLKASLKEDWRPIPPSWHVIRQKDVKHYGKVEEFVTMVTQTVPELLSFKQTAQLILGLRARVSRFHKSGWMS</sequence>
<accession>A0A3B3DFC0</accession>
<keyword evidence="3" id="KW-1185">Reference proteome</keyword>
<organism evidence="2 3">
    <name type="scientific">Oryzias melastigma</name>
    <name type="common">Marine medaka</name>
    <dbReference type="NCBI Taxonomy" id="30732"/>
    <lineage>
        <taxon>Eukaryota</taxon>
        <taxon>Metazoa</taxon>
        <taxon>Chordata</taxon>
        <taxon>Craniata</taxon>
        <taxon>Vertebrata</taxon>
        <taxon>Euteleostomi</taxon>
        <taxon>Actinopterygii</taxon>
        <taxon>Neopterygii</taxon>
        <taxon>Teleostei</taxon>
        <taxon>Neoteleostei</taxon>
        <taxon>Acanthomorphata</taxon>
        <taxon>Ovalentaria</taxon>
        <taxon>Atherinomorphae</taxon>
        <taxon>Beloniformes</taxon>
        <taxon>Adrianichthyidae</taxon>
        <taxon>Oryziinae</taxon>
        <taxon>Oryzias</taxon>
    </lineage>
</organism>
<dbReference type="PaxDb" id="30732-ENSOMEP00000028095"/>
<dbReference type="Pfam" id="PF14973">
    <property type="entry name" value="TINF2_N"/>
    <property type="match status" value="1"/>
</dbReference>
<dbReference type="Ensembl" id="ENSOMET00000000281.1">
    <property type="protein sequence ID" value="ENSOMEP00000028095.1"/>
    <property type="gene ID" value="ENSOMEG00000010964.1"/>
</dbReference>
<evidence type="ECO:0000313" key="3">
    <source>
        <dbReference type="Proteomes" id="UP000261560"/>
    </source>
</evidence>